<dbReference type="Pfam" id="PF04343">
    <property type="entry name" value="DUF488"/>
    <property type="match status" value="1"/>
</dbReference>
<gene>
    <name evidence="1" type="ORF">FC72_GL001340</name>
</gene>
<organism evidence="1 2">
    <name type="scientific">Companilactobacillus tucceti DSM 20183</name>
    <dbReference type="NCBI Taxonomy" id="1423811"/>
    <lineage>
        <taxon>Bacteria</taxon>
        <taxon>Bacillati</taxon>
        <taxon>Bacillota</taxon>
        <taxon>Bacilli</taxon>
        <taxon>Lactobacillales</taxon>
        <taxon>Lactobacillaceae</taxon>
        <taxon>Companilactobacillus</taxon>
    </lineage>
</organism>
<accession>A0A0R1J226</accession>
<sequence>MHNLIVKRIYDKDLPEGYRILIDRVWPRGMSKVRANLDIWAKEIAPTTELRKWFGHDPEKFDEFKEKYLEELKNNENTDKFIEEVKSALKDQDVLILYSAKDQENNNAKVLIQFLKTKIK</sequence>
<dbReference type="InterPro" id="IPR052552">
    <property type="entry name" value="YeaO-like"/>
</dbReference>
<protein>
    <recommendedName>
        <fullName evidence="3">Uroporphyrin-III C-methyltransferase</fullName>
    </recommendedName>
</protein>
<name>A0A0R1J226_9LACO</name>
<dbReference type="PANTHER" id="PTHR36849">
    <property type="entry name" value="CYTOPLASMIC PROTEIN-RELATED"/>
    <property type="match status" value="1"/>
</dbReference>
<dbReference type="RefSeq" id="WP_057764253.1">
    <property type="nucleotide sequence ID" value="NZ_AZDG01000003.1"/>
</dbReference>
<reference evidence="1 2" key="1">
    <citation type="journal article" date="2015" name="Genome Announc.">
        <title>Expanding the biotechnology potential of lactobacilli through comparative genomics of 213 strains and associated genera.</title>
        <authorList>
            <person name="Sun Z."/>
            <person name="Harris H.M."/>
            <person name="McCann A."/>
            <person name="Guo C."/>
            <person name="Argimon S."/>
            <person name="Zhang W."/>
            <person name="Yang X."/>
            <person name="Jeffery I.B."/>
            <person name="Cooney J.C."/>
            <person name="Kagawa T.F."/>
            <person name="Liu W."/>
            <person name="Song Y."/>
            <person name="Salvetti E."/>
            <person name="Wrobel A."/>
            <person name="Rasinkangas P."/>
            <person name="Parkhill J."/>
            <person name="Rea M.C."/>
            <person name="O'Sullivan O."/>
            <person name="Ritari J."/>
            <person name="Douillard F.P."/>
            <person name="Paul Ross R."/>
            <person name="Yang R."/>
            <person name="Briner A.E."/>
            <person name="Felis G.E."/>
            <person name="de Vos W.M."/>
            <person name="Barrangou R."/>
            <person name="Klaenhammer T.R."/>
            <person name="Caufield P.W."/>
            <person name="Cui Y."/>
            <person name="Zhang H."/>
            <person name="O'Toole P.W."/>
        </authorList>
    </citation>
    <scope>NUCLEOTIDE SEQUENCE [LARGE SCALE GENOMIC DNA]</scope>
    <source>
        <strain evidence="1 2">DSM 20183</strain>
    </source>
</reference>
<dbReference type="EMBL" id="AZDG01000003">
    <property type="protein sequence ID" value="KRK65272.1"/>
    <property type="molecule type" value="Genomic_DNA"/>
</dbReference>
<dbReference type="InterPro" id="IPR007438">
    <property type="entry name" value="DUF488"/>
</dbReference>
<evidence type="ECO:0000313" key="1">
    <source>
        <dbReference type="EMBL" id="KRK65272.1"/>
    </source>
</evidence>
<dbReference type="PATRIC" id="fig|1423811.3.peg.1364"/>
<dbReference type="Proteomes" id="UP000050929">
    <property type="component" value="Unassembled WGS sequence"/>
</dbReference>
<keyword evidence="2" id="KW-1185">Reference proteome</keyword>
<dbReference type="PANTHER" id="PTHR36849:SF1">
    <property type="entry name" value="CYTOPLASMIC PROTEIN"/>
    <property type="match status" value="1"/>
</dbReference>
<proteinExistence type="predicted"/>
<evidence type="ECO:0000313" key="2">
    <source>
        <dbReference type="Proteomes" id="UP000050929"/>
    </source>
</evidence>
<dbReference type="AlphaFoldDB" id="A0A0R1J226"/>
<dbReference type="STRING" id="1423811.FC72_GL001340"/>
<evidence type="ECO:0008006" key="3">
    <source>
        <dbReference type="Google" id="ProtNLM"/>
    </source>
</evidence>
<comment type="caution">
    <text evidence="1">The sequence shown here is derived from an EMBL/GenBank/DDBJ whole genome shotgun (WGS) entry which is preliminary data.</text>
</comment>
<dbReference type="OrthoDB" id="9790745at2"/>